<dbReference type="InterPro" id="IPR000182">
    <property type="entry name" value="GNAT_dom"/>
</dbReference>
<keyword evidence="4" id="KW-1185">Reference proteome</keyword>
<dbReference type="SUPFAM" id="SSF55729">
    <property type="entry name" value="Acyl-CoA N-acyltransferases (Nat)"/>
    <property type="match status" value="1"/>
</dbReference>
<keyword evidence="3" id="KW-0808">Transferase</keyword>
<evidence type="ECO:0000313" key="4">
    <source>
        <dbReference type="Proteomes" id="UP000288058"/>
    </source>
</evidence>
<proteinExistence type="predicted"/>
<evidence type="ECO:0000259" key="2">
    <source>
        <dbReference type="Pfam" id="PF13302"/>
    </source>
</evidence>
<evidence type="ECO:0000256" key="1">
    <source>
        <dbReference type="SAM" id="SignalP"/>
    </source>
</evidence>
<dbReference type="EMBL" id="PIQC01000006">
    <property type="protein sequence ID" value="RUO68477.1"/>
    <property type="molecule type" value="Genomic_DNA"/>
</dbReference>
<protein>
    <submittedName>
        <fullName evidence="3">GNAT family N-acetyltransferase</fullName>
    </submittedName>
</protein>
<dbReference type="GO" id="GO:0016747">
    <property type="term" value="F:acyltransferase activity, transferring groups other than amino-acyl groups"/>
    <property type="evidence" value="ECO:0007669"/>
    <property type="project" value="InterPro"/>
</dbReference>
<gene>
    <name evidence="3" type="ORF">CWI78_09235</name>
</gene>
<keyword evidence="1" id="KW-0732">Signal</keyword>
<dbReference type="InterPro" id="IPR016181">
    <property type="entry name" value="Acyl_CoA_acyltransferase"/>
</dbReference>
<name>A0A432YYM5_9GAMM</name>
<feature type="signal peptide" evidence="1">
    <location>
        <begin position="1"/>
        <end position="22"/>
    </location>
</feature>
<sequence>MRTLLRCCFLLVILPFSYSATAADFWQEDWVLPEYAEGNSLIIRPIKASDKARFFHSYMTSQKWLYDRLGWAWPSEKSTMEQNETMVNYHLEQANEHTAFTYLVIDKQDESIIGAVYMVPVAASREEKSGIPRSSYNAEVSWWLLESAVNDNLHNDFFALLTDWLEASWPWRQVLFPVSENNETALQLLESSSARSLGRDLDAKEKYFSYAISRK</sequence>
<evidence type="ECO:0000313" key="3">
    <source>
        <dbReference type="EMBL" id="RUO68477.1"/>
    </source>
</evidence>
<dbReference type="Gene3D" id="3.40.630.30">
    <property type="match status" value="1"/>
</dbReference>
<comment type="caution">
    <text evidence="3">The sequence shown here is derived from an EMBL/GenBank/DDBJ whole genome shotgun (WGS) entry which is preliminary data.</text>
</comment>
<feature type="chain" id="PRO_5019011262" evidence="1">
    <location>
        <begin position="23"/>
        <end position="215"/>
    </location>
</feature>
<dbReference type="Proteomes" id="UP000288058">
    <property type="component" value="Unassembled WGS sequence"/>
</dbReference>
<organism evidence="3 4">
    <name type="scientific">Idiomarina ramblicola</name>
    <dbReference type="NCBI Taxonomy" id="263724"/>
    <lineage>
        <taxon>Bacteria</taxon>
        <taxon>Pseudomonadati</taxon>
        <taxon>Pseudomonadota</taxon>
        <taxon>Gammaproteobacteria</taxon>
        <taxon>Alteromonadales</taxon>
        <taxon>Idiomarinaceae</taxon>
        <taxon>Idiomarina</taxon>
    </lineage>
</organism>
<feature type="domain" description="N-acetyltransferase" evidence="2">
    <location>
        <begin position="41"/>
        <end position="191"/>
    </location>
</feature>
<accession>A0A432YYM5</accession>
<dbReference type="Pfam" id="PF13302">
    <property type="entry name" value="Acetyltransf_3"/>
    <property type="match status" value="1"/>
</dbReference>
<dbReference type="AlphaFoldDB" id="A0A432YYM5"/>
<reference evidence="4" key="1">
    <citation type="journal article" date="2018" name="Front. Microbiol.">
        <title>Genome-Based Analysis Reveals the Taxonomy and Diversity of the Family Idiomarinaceae.</title>
        <authorList>
            <person name="Liu Y."/>
            <person name="Lai Q."/>
            <person name="Shao Z."/>
        </authorList>
    </citation>
    <scope>NUCLEOTIDE SEQUENCE [LARGE SCALE GENOMIC DNA]</scope>
    <source>
        <strain evidence="4">R22</strain>
    </source>
</reference>
<dbReference type="OrthoDB" id="6400338at2"/>